<proteinExistence type="predicted"/>
<accession>A0A6Q2ZH01</accession>
<feature type="region of interest" description="Disordered" evidence="1">
    <location>
        <begin position="1"/>
        <end position="158"/>
    </location>
</feature>
<dbReference type="GeneID" id="105026637"/>
<reference evidence="3" key="1">
    <citation type="journal article" date="2014" name="PLoS ONE">
        <title>The genome and linkage map of the northern pike (Esox lucius): conserved synteny revealed between the salmonid sister group and the Neoteleostei.</title>
        <authorList>
            <person name="Rondeau E.B."/>
            <person name="Minkley D.R."/>
            <person name="Leong J.S."/>
            <person name="Messmer A.M."/>
            <person name="Jantzen J.R."/>
            <person name="von Schalburg K.R."/>
            <person name="Lemon C."/>
            <person name="Bird N.H."/>
            <person name="Koop B.F."/>
        </authorList>
    </citation>
    <scope>NUCLEOTIDE SEQUENCE</scope>
</reference>
<dbReference type="PANTHER" id="PTHR35819:SF1">
    <property type="entry name" value="PROTEIN PIMREG"/>
    <property type="match status" value="1"/>
</dbReference>
<dbReference type="AlphaFoldDB" id="A0A6Q2ZH01"/>
<name>A0A6Q2ZH01_ESOLU</name>
<dbReference type="PANTHER" id="PTHR35819">
    <property type="entry name" value="PICALM INTERACTING MITOTIC REGULATOR PIMREG"/>
    <property type="match status" value="1"/>
</dbReference>
<protein>
    <submittedName>
        <fullName evidence="2">Uncharacterized protein</fullName>
    </submittedName>
</protein>
<feature type="compositionally biased region" description="Basic and acidic residues" evidence="1">
    <location>
        <begin position="34"/>
        <end position="47"/>
    </location>
</feature>
<evidence type="ECO:0000256" key="1">
    <source>
        <dbReference type="SAM" id="MobiDB-lite"/>
    </source>
</evidence>
<feature type="compositionally biased region" description="Polar residues" evidence="1">
    <location>
        <begin position="144"/>
        <end position="158"/>
    </location>
</feature>
<organism evidence="2 3">
    <name type="scientific">Esox lucius</name>
    <name type="common">Northern pike</name>
    <dbReference type="NCBI Taxonomy" id="8010"/>
    <lineage>
        <taxon>Eukaryota</taxon>
        <taxon>Metazoa</taxon>
        <taxon>Chordata</taxon>
        <taxon>Craniata</taxon>
        <taxon>Vertebrata</taxon>
        <taxon>Euteleostomi</taxon>
        <taxon>Actinopterygii</taxon>
        <taxon>Neopterygii</taxon>
        <taxon>Teleostei</taxon>
        <taxon>Protacanthopterygii</taxon>
        <taxon>Esociformes</taxon>
        <taxon>Esocidae</taxon>
        <taxon>Esox</taxon>
    </lineage>
</organism>
<feature type="compositionally biased region" description="Polar residues" evidence="1">
    <location>
        <begin position="12"/>
        <end position="26"/>
    </location>
</feature>
<feature type="compositionally biased region" description="Polar residues" evidence="1">
    <location>
        <begin position="49"/>
        <end position="65"/>
    </location>
</feature>
<dbReference type="Ensembl" id="ENSELUT00000074312.2">
    <property type="protein sequence ID" value="ENSELUP00000076870.2"/>
    <property type="gene ID" value="ENSELUG00000028973.2"/>
</dbReference>
<dbReference type="Proteomes" id="UP000265140">
    <property type="component" value="Chromosome 7"/>
</dbReference>
<reference evidence="2" key="3">
    <citation type="submission" date="2025-08" db="UniProtKB">
        <authorList>
            <consortium name="Ensembl"/>
        </authorList>
    </citation>
    <scope>IDENTIFICATION</scope>
</reference>
<feature type="region of interest" description="Disordered" evidence="1">
    <location>
        <begin position="172"/>
        <end position="253"/>
    </location>
</feature>
<dbReference type="InterPro" id="IPR009932">
    <property type="entry name" value="RCS1"/>
</dbReference>
<reference evidence="2" key="2">
    <citation type="submission" date="2020-02" db="EMBL/GenBank/DDBJ databases">
        <title>Esox lucius (northern pike) genome, fEsoLuc1, primary haplotype.</title>
        <authorList>
            <person name="Myers G."/>
            <person name="Karagic N."/>
            <person name="Meyer A."/>
            <person name="Pippel M."/>
            <person name="Reichard M."/>
            <person name="Winkler S."/>
            <person name="Tracey A."/>
            <person name="Sims Y."/>
            <person name="Howe K."/>
            <person name="Rhie A."/>
            <person name="Formenti G."/>
            <person name="Durbin R."/>
            <person name="Fedrigo O."/>
            <person name="Jarvis E.D."/>
        </authorList>
    </citation>
    <scope>NUCLEOTIDE SEQUENCE [LARGE SCALE GENOMIC DNA]</scope>
</reference>
<reference evidence="2" key="4">
    <citation type="submission" date="2025-09" db="UniProtKB">
        <authorList>
            <consortium name="Ensembl"/>
        </authorList>
    </citation>
    <scope>IDENTIFICATION</scope>
</reference>
<dbReference type="GeneTree" id="ENSGT00390000008128"/>
<dbReference type="Bgee" id="ENSELUG00000028973">
    <property type="expression patterns" value="Expressed in embryo and 5 other cell types or tissues"/>
</dbReference>
<keyword evidence="3" id="KW-1185">Reference proteome</keyword>
<dbReference type="RefSeq" id="XP_034148982.1">
    <property type="nucleotide sequence ID" value="XM_034293091.1"/>
</dbReference>
<dbReference type="OMA" id="SNYYYLM"/>
<sequence length="320" mass="35409">MEFTWESLERFGTTSTNQRRPWSASPSWGVVARGEVRRQIQTQKDKVPSASNERGANPTLTTSMFSAGKSGRGGAWRAHHVLEESDGGEADSPQGPPAPDRFRKLRSSSSLNSLHMTLKKRLPLRSVQTNSLPEPELTPDPTWESLQANQKTSTVQQLTRSARNHIGGVYQRFQRSRAESREESLVSTPGRVCEGTDNSMGVSSRTPRRTPVRSTTLLPSTTPKRTARAGTPKRTPGGGGSPEERVRGVKNGGGRRQLVRMAALRSPFASPNTQSLRRMFDRDLESVSSGLRKLKRLSQAFDDVIGKDDRRTARYSLITE</sequence>
<evidence type="ECO:0000313" key="2">
    <source>
        <dbReference type="Ensembl" id="ENSELUP00000076870.2"/>
    </source>
</evidence>
<dbReference type="Pfam" id="PF07326">
    <property type="entry name" value="RCS1"/>
    <property type="match status" value="1"/>
</dbReference>
<evidence type="ECO:0000313" key="3">
    <source>
        <dbReference type="Proteomes" id="UP000265140"/>
    </source>
</evidence>
<dbReference type="InParanoid" id="A0A6Q2ZH01"/>